<comment type="subunit">
    <text evidence="4">Component of the proteasome complex.</text>
</comment>
<dbReference type="PROSITE" id="PS51476">
    <property type="entry name" value="PROTEASOME_BETA_2"/>
    <property type="match status" value="1"/>
</dbReference>
<dbReference type="GO" id="GO:0051603">
    <property type="term" value="P:proteolysis involved in protein catabolic process"/>
    <property type="evidence" value="ECO:0007669"/>
    <property type="project" value="InterPro"/>
</dbReference>
<dbReference type="GO" id="GO:0005634">
    <property type="term" value="C:nucleus"/>
    <property type="evidence" value="ECO:0007669"/>
    <property type="project" value="UniProtKB-SubCell"/>
</dbReference>
<comment type="subcellular location">
    <subcellularLocation>
        <location evidence="4">Cytoplasm</location>
    </subcellularLocation>
    <subcellularLocation>
        <location evidence="4">Nucleus</location>
    </subcellularLocation>
</comment>
<evidence type="ECO:0000256" key="4">
    <source>
        <dbReference type="RuleBase" id="RU004203"/>
    </source>
</evidence>
<dbReference type="InterPro" id="IPR029055">
    <property type="entry name" value="Ntn_hydrolases_N"/>
</dbReference>
<reference evidence="5" key="1">
    <citation type="submission" date="2016-05" db="EMBL/GenBank/DDBJ databases">
        <title>Novel hydrogenosomes in the microaerophilic jakobid Stygiella incarcerata.</title>
        <authorList>
            <person name="Leger M.M."/>
            <person name="Eme L."/>
            <person name="Hug L.A."/>
            <person name="Roger A.J."/>
        </authorList>
    </citation>
    <scope>NUCLEOTIDE SEQUENCE</scope>
</reference>
<name>A0A192ZIM3_9EUKA</name>
<dbReference type="Pfam" id="PF00227">
    <property type="entry name" value="Proteasome"/>
    <property type="match status" value="1"/>
</dbReference>
<protein>
    <recommendedName>
        <fullName evidence="4">Proteasome subunit beta</fullName>
    </recommendedName>
</protein>
<dbReference type="SUPFAM" id="SSF56235">
    <property type="entry name" value="N-terminal nucleophile aminohydrolases (Ntn hydrolases)"/>
    <property type="match status" value="1"/>
</dbReference>
<dbReference type="GO" id="GO:0005737">
    <property type="term" value="C:cytoplasm"/>
    <property type="evidence" value="ECO:0007669"/>
    <property type="project" value="UniProtKB-SubCell"/>
</dbReference>
<organism evidence="5">
    <name type="scientific">Stygiella incarcerata</name>
    <dbReference type="NCBI Taxonomy" id="1712417"/>
    <lineage>
        <taxon>Eukaryota</taxon>
        <taxon>Discoba</taxon>
        <taxon>Jakobida</taxon>
        <taxon>Andalucina</taxon>
        <taxon>Stygiellidae</taxon>
        <taxon>Stygiella</taxon>
    </lineage>
</organism>
<dbReference type="InterPro" id="IPR023333">
    <property type="entry name" value="Proteasome_suB-type"/>
</dbReference>
<evidence type="ECO:0000313" key="5">
    <source>
        <dbReference type="EMBL" id="ANM86166.1"/>
    </source>
</evidence>
<dbReference type="CDD" id="cd03757">
    <property type="entry name" value="proteasome_beta_type_1"/>
    <property type="match status" value="1"/>
</dbReference>
<dbReference type="AlphaFoldDB" id="A0A192ZIM3"/>
<gene>
    <name evidence="5" type="primary">psma-J</name>
</gene>
<dbReference type="PANTHER" id="PTHR32194">
    <property type="entry name" value="METALLOPROTEASE TLDD"/>
    <property type="match status" value="1"/>
</dbReference>
<keyword evidence="1 4" id="KW-0963">Cytoplasm</keyword>
<keyword evidence="3 4" id="KW-0539">Nucleus</keyword>
<comment type="similarity">
    <text evidence="4">Belongs to the peptidase T1B family.</text>
</comment>
<accession>A0A192ZIM3</accession>
<dbReference type="PROSITE" id="PS00854">
    <property type="entry name" value="PROTEASOME_BETA_1"/>
    <property type="match status" value="1"/>
</dbReference>
<dbReference type="InterPro" id="IPR016050">
    <property type="entry name" value="Proteasome_bsu_CS"/>
</dbReference>
<keyword evidence="2 4" id="KW-0647">Proteasome</keyword>
<evidence type="ECO:0000256" key="3">
    <source>
        <dbReference type="ARBA" id="ARBA00023242"/>
    </source>
</evidence>
<evidence type="ECO:0000256" key="1">
    <source>
        <dbReference type="ARBA" id="ARBA00022490"/>
    </source>
</evidence>
<dbReference type="Gene3D" id="3.60.20.10">
    <property type="entry name" value="Glutamine Phosphoribosylpyrophosphate, subunit 1, domain 1"/>
    <property type="match status" value="1"/>
</dbReference>
<dbReference type="GO" id="GO:0005839">
    <property type="term" value="C:proteasome core complex"/>
    <property type="evidence" value="ECO:0007669"/>
    <property type="project" value="InterPro"/>
</dbReference>
<sequence length="229" mass="25416">MMTEVSSRPMEVREWSPYVSNGGTVLALAGKDFAIIAGDTRLSEGYSIHTRECPRVKQLTPQVCIATAGMQGDAIALHKRLEWRSKSFLFEHGSPMSVVAVARLLSYMLYQKRFFPYYTWNLVAGIDDEGKGAVFTYDPVGNIERVPFSCSGSAEPLIQPLVDSQIGGTNQTMPTRFLIENLTIEDGISFVRDAFTSAGERDIYTGDAVDIFVITQDGVQTEHFLLKKD</sequence>
<proteinExistence type="evidence at transcript level"/>
<dbReference type="PANTHER" id="PTHR32194:SF2">
    <property type="entry name" value="PROTEASOME SUBUNIT BETA TYPE-1"/>
    <property type="match status" value="1"/>
</dbReference>
<comment type="function">
    <text evidence="4">Component of the proteasome, a multicatalytic proteinase complex which is characterized by its ability to cleave peptides with Arg, Phe, Tyr, Leu, and Glu adjacent to the leaving group at neutral or slightly basic pH. The proteasome has an ATP-dependent proteolytic activity.</text>
</comment>
<dbReference type="FunFam" id="3.60.20.10:FF:000027">
    <property type="entry name" value="Proteasome subunit beta type-6"/>
    <property type="match status" value="1"/>
</dbReference>
<evidence type="ECO:0000256" key="2">
    <source>
        <dbReference type="ARBA" id="ARBA00022942"/>
    </source>
</evidence>
<dbReference type="EMBL" id="KX235437">
    <property type="protein sequence ID" value="ANM86166.1"/>
    <property type="molecule type" value="mRNA"/>
</dbReference>
<dbReference type="InterPro" id="IPR001353">
    <property type="entry name" value="Proteasome_sua/b"/>
</dbReference>